<protein>
    <submittedName>
        <fullName evidence="1">4279_t:CDS:1</fullName>
    </submittedName>
</protein>
<reference evidence="1" key="1">
    <citation type="submission" date="2021-06" db="EMBL/GenBank/DDBJ databases">
        <authorList>
            <person name="Kallberg Y."/>
            <person name="Tangrot J."/>
            <person name="Rosling A."/>
        </authorList>
    </citation>
    <scope>NUCLEOTIDE SEQUENCE</scope>
    <source>
        <strain evidence="1">FL966</strain>
    </source>
</reference>
<dbReference type="Proteomes" id="UP000789759">
    <property type="component" value="Unassembled WGS sequence"/>
</dbReference>
<dbReference type="OrthoDB" id="2446015at2759"/>
<accession>A0A9N9HVV4</accession>
<dbReference type="Gene3D" id="3.10.10.10">
    <property type="entry name" value="HIV Type 1 Reverse Transcriptase, subunit A, domain 1"/>
    <property type="match status" value="1"/>
</dbReference>
<evidence type="ECO:0000313" key="2">
    <source>
        <dbReference type="Proteomes" id="UP000789759"/>
    </source>
</evidence>
<dbReference type="AlphaFoldDB" id="A0A9N9HVV4"/>
<gene>
    <name evidence="1" type="ORF">CPELLU_LOCUS12207</name>
</gene>
<comment type="caution">
    <text evidence="1">The sequence shown here is derived from an EMBL/GenBank/DDBJ whole genome shotgun (WGS) entry which is preliminary data.</text>
</comment>
<dbReference type="EMBL" id="CAJVQA010011577">
    <property type="protein sequence ID" value="CAG8708688.1"/>
    <property type="molecule type" value="Genomic_DNA"/>
</dbReference>
<proteinExistence type="predicted"/>
<evidence type="ECO:0000313" key="1">
    <source>
        <dbReference type="EMBL" id="CAG8708688.1"/>
    </source>
</evidence>
<keyword evidence="2" id="KW-1185">Reference proteome</keyword>
<organism evidence="1 2">
    <name type="scientific">Cetraspora pellucida</name>
    <dbReference type="NCBI Taxonomy" id="1433469"/>
    <lineage>
        <taxon>Eukaryota</taxon>
        <taxon>Fungi</taxon>
        <taxon>Fungi incertae sedis</taxon>
        <taxon>Mucoromycota</taxon>
        <taxon>Glomeromycotina</taxon>
        <taxon>Glomeromycetes</taxon>
        <taxon>Diversisporales</taxon>
        <taxon>Gigasporaceae</taxon>
        <taxon>Cetraspora</taxon>
    </lineage>
</organism>
<name>A0A9N9HVV4_9GLOM</name>
<sequence length="247" mass="29035">MNPLPNVKTTAAKCYVWVKNNPILAVLDSVVIANGDRQRALGKVTNAKLMIRSIIVPTSFQIIDSPDKILLLGINRFQKTRDNKLEIPQEHKTYSSDGEDFFDIYKSENDVKEVEEIQHEINTGDVRLIRQPAYHITPDEQEFLDKKIEKLLENGLIYEDKKNLNKYFEQERCHRELIQQLNDKFYRETTWAYRNRYFSKPEADEGIGLSNKDEVWNPKEMFYSAIIDSENPEWSLPLDDDTNMDWE</sequence>